<keyword evidence="4 9" id="KW-0378">Hydrolase</keyword>
<keyword evidence="10" id="KW-1185">Reference proteome</keyword>
<feature type="domain" description="Peptidase S54 rhomboid" evidence="8">
    <location>
        <begin position="42"/>
        <end position="181"/>
    </location>
</feature>
<name>C8N6T0_CARH6</name>
<evidence type="ECO:0000313" key="10">
    <source>
        <dbReference type="Proteomes" id="UP000004870"/>
    </source>
</evidence>
<dbReference type="GO" id="GO:0016020">
    <property type="term" value="C:membrane"/>
    <property type="evidence" value="ECO:0007669"/>
    <property type="project" value="UniProtKB-SubCell"/>
</dbReference>
<dbReference type="STRING" id="2718.CHUV0807_0329"/>
<dbReference type="PANTHER" id="PTHR43731:SF14">
    <property type="entry name" value="PRESENILIN-ASSOCIATED RHOMBOID-LIKE PROTEIN, MITOCHONDRIAL"/>
    <property type="match status" value="1"/>
</dbReference>
<comment type="subcellular location">
    <subcellularLocation>
        <location evidence="1">Membrane</location>
        <topology evidence="1">Multi-pass membrane protein</topology>
    </subcellularLocation>
</comment>
<accession>C8N6T0</accession>
<dbReference type="GO" id="GO:0004252">
    <property type="term" value="F:serine-type endopeptidase activity"/>
    <property type="evidence" value="ECO:0007669"/>
    <property type="project" value="InterPro"/>
</dbReference>
<dbReference type="OrthoDB" id="9778341at2"/>
<evidence type="ECO:0000256" key="1">
    <source>
        <dbReference type="ARBA" id="ARBA00004141"/>
    </source>
</evidence>
<feature type="transmembrane region" description="Helical" evidence="7">
    <location>
        <begin position="142"/>
        <end position="159"/>
    </location>
</feature>
<reference evidence="9 10" key="1">
    <citation type="submission" date="2009-08" db="EMBL/GenBank/DDBJ databases">
        <authorList>
            <person name="Qin X."/>
            <person name="Bachman B."/>
            <person name="Battles P."/>
            <person name="Bell A."/>
            <person name="Bess C."/>
            <person name="Bickham C."/>
            <person name="Chaboub L."/>
            <person name="Chen D."/>
            <person name="Coyle M."/>
            <person name="Deiros D.R."/>
            <person name="Dinh H."/>
            <person name="Forbes L."/>
            <person name="Fowler G."/>
            <person name="Francisco L."/>
            <person name="Fu Q."/>
            <person name="Gubbala S."/>
            <person name="Hale W."/>
            <person name="Han Y."/>
            <person name="Hemphill L."/>
            <person name="Highlander S.K."/>
            <person name="Hirani K."/>
            <person name="Hogues M."/>
            <person name="Jackson L."/>
            <person name="Jakkamsetti A."/>
            <person name="Javaid M."/>
            <person name="Jiang H."/>
            <person name="Korchina V."/>
            <person name="Kovar C."/>
            <person name="Lara F."/>
            <person name="Lee S."/>
            <person name="Mata R."/>
            <person name="Mathew T."/>
            <person name="Moen C."/>
            <person name="Morales K."/>
            <person name="Munidasa M."/>
            <person name="Nazareth L."/>
            <person name="Ngo R."/>
            <person name="Nguyen L."/>
            <person name="Okwuonu G."/>
            <person name="Ongeri F."/>
            <person name="Patil S."/>
            <person name="Petrosino J."/>
            <person name="Pham C."/>
            <person name="Pham P."/>
            <person name="Pu L.-L."/>
            <person name="Puazo M."/>
            <person name="Raj R."/>
            <person name="Reid J."/>
            <person name="Rouhana J."/>
            <person name="Saada N."/>
            <person name="Shang Y."/>
            <person name="Simmons D."/>
            <person name="Thornton R."/>
            <person name="Warren J."/>
            <person name="Weissenberger G."/>
            <person name="Zhang J."/>
            <person name="Zhang L."/>
            <person name="Zhou C."/>
            <person name="Zhu D."/>
            <person name="Muzny D."/>
            <person name="Worley K."/>
            <person name="Gibbs R."/>
        </authorList>
    </citation>
    <scope>NUCLEOTIDE SEQUENCE [LARGE SCALE GENOMIC DNA]</scope>
    <source>
        <strain evidence="10">ATCC 15826 / DSM 8339 / NCTC 10426 / 6573</strain>
    </source>
</reference>
<comment type="similarity">
    <text evidence="2">Belongs to the peptidase S54 family.</text>
</comment>
<protein>
    <submittedName>
        <fullName evidence="9">Putative rhomboid protease GlpG</fullName>
        <ecNumber evidence="9">3.4.21.105</ecNumber>
    </submittedName>
</protein>
<dbReference type="AlphaFoldDB" id="C8N6T0"/>
<comment type="caution">
    <text evidence="9">The sequence shown here is derived from an EMBL/GenBank/DDBJ whole genome shotgun (WGS) entry which is preliminary data.</text>
</comment>
<dbReference type="PANTHER" id="PTHR43731">
    <property type="entry name" value="RHOMBOID PROTEASE"/>
    <property type="match status" value="1"/>
</dbReference>
<keyword evidence="6 7" id="KW-0472">Membrane</keyword>
<evidence type="ECO:0000256" key="5">
    <source>
        <dbReference type="ARBA" id="ARBA00022989"/>
    </source>
</evidence>
<evidence type="ECO:0000256" key="2">
    <source>
        <dbReference type="ARBA" id="ARBA00009045"/>
    </source>
</evidence>
<dbReference type="HOGENOM" id="CLU_1394137_0_0_6"/>
<feature type="transmembrane region" description="Helical" evidence="7">
    <location>
        <begin position="88"/>
        <end position="107"/>
    </location>
</feature>
<dbReference type="Pfam" id="PF01694">
    <property type="entry name" value="Rhomboid"/>
    <property type="match status" value="1"/>
</dbReference>
<evidence type="ECO:0000256" key="6">
    <source>
        <dbReference type="ARBA" id="ARBA00023136"/>
    </source>
</evidence>
<dbReference type="InterPro" id="IPR035952">
    <property type="entry name" value="Rhomboid-like_sf"/>
</dbReference>
<evidence type="ECO:0000256" key="7">
    <source>
        <dbReference type="SAM" id="Phobius"/>
    </source>
</evidence>
<keyword evidence="3 7" id="KW-0812">Transmembrane</keyword>
<evidence type="ECO:0000256" key="3">
    <source>
        <dbReference type="ARBA" id="ARBA00022692"/>
    </source>
</evidence>
<dbReference type="Proteomes" id="UP000004870">
    <property type="component" value="Unassembled WGS sequence"/>
</dbReference>
<dbReference type="InterPro" id="IPR022764">
    <property type="entry name" value="Peptidase_S54_rhomboid_dom"/>
</dbReference>
<keyword evidence="5 7" id="KW-1133">Transmembrane helix</keyword>
<organism evidence="9 10">
    <name type="scientific">Cardiobacterium hominis (strain ATCC 15826 / DSM 8339 / NCTC 10426 / 6573)</name>
    <dbReference type="NCBI Taxonomy" id="638300"/>
    <lineage>
        <taxon>Bacteria</taxon>
        <taxon>Pseudomonadati</taxon>
        <taxon>Pseudomonadota</taxon>
        <taxon>Gammaproteobacteria</taxon>
        <taxon>Cardiobacteriales</taxon>
        <taxon>Cardiobacteriaceae</taxon>
        <taxon>Cardiobacterium</taxon>
    </lineage>
</organism>
<dbReference type="InterPro" id="IPR050925">
    <property type="entry name" value="Rhomboid_protease_S54"/>
</dbReference>
<dbReference type="Gene3D" id="1.20.1540.10">
    <property type="entry name" value="Rhomboid-like"/>
    <property type="match status" value="1"/>
</dbReference>
<evidence type="ECO:0000313" key="9">
    <source>
        <dbReference type="EMBL" id="EEV89644.1"/>
    </source>
</evidence>
<dbReference type="SUPFAM" id="SSF144091">
    <property type="entry name" value="Rhomboid-like"/>
    <property type="match status" value="1"/>
</dbReference>
<keyword evidence="9" id="KW-0645">Protease</keyword>
<dbReference type="EMBL" id="ACKY01000011">
    <property type="protein sequence ID" value="EEV89644.1"/>
    <property type="molecule type" value="Genomic_DNA"/>
</dbReference>
<evidence type="ECO:0000259" key="8">
    <source>
        <dbReference type="Pfam" id="PF01694"/>
    </source>
</evidence>
<dbReference type="EC" id="3.4.21.105" evidence="9"/>
<feature type="transmembrane region" description="Helical" evidence="7">
    <location>
        <begin position="113"/>
        <end position="130"/>
    </location>
</feature>
<feature type="transmembrane region" description="Helical" evidence="7">
    <location>
        <begin position="165"/>
        <end position="184"/>
    </location>
</feature>
<sequence length="197" mass="22331">MQAGWVTWLILVTCVATALATWFGSNSLTNWLRWSSEDIVAGQWWRAITPVFLHFNVFNAIFIHVLFNCLGWLMLGGVIESHEGSRHLLLLFLLSALVSNTVGGYFYGSYFGGISGVCFALIGYVWLRGFDEPEYHRVIPPSLFYASLIYMFAGFFQIIHGMADWVHASGLATGLLAASLLMLTRRRWRWLPQRSSE</sequence>
<dbReference type="GO" id="GO:0006508">
    <property type="term" value="P:proteolysis"/>
    <property type="evidence" value="ECO:0007669"/>
    <property type="project" value="UniProtKB-KW"/>
</dbReference>
<gene>
    <name evidence="9" type="ORF">HMPREF0198_0206</name>
</gene>
<evidence type="ECO:0000256" key="4">
    <source>
        <dbReference type="ARBA" id="ARBA00022801"/>
    </source>
</evidence>
<proteinExistence type="inferred from homology"/>